<dbReference type="GO" id="GO:0006814">
    <property type="term" value="P:sodium ion transport"/>
    <property type="evidence" value="ECO:0007669"/>
    <property type="project" value="UniProtKB-KW"/>
</dbReference>
<keyword evidence="10" id="KW-0739">Sodium transport</keyword>
<feature type="transmembrane region" description="Helical" evidence="12">
    <location>
        <begin position="432"/>
        <end position="453"/>
    </location>
</feature>
<feature type="transmembrane region" description="Helical" evidence="12">
    <location>
        <begin position="272"/>
        <end position="296"/>
    </location>
</feature>
<evidence type="ECO:0000256" key="7">
    <source>
        <dbReference type="ARBA" id="ARBA00023053"/>
    </source>
</evidence>
<evidence type="ECO:0000256" key="11">
    <source>
        <dbReference type="RuleBase" id="RU362091"/>
    </source>
</evidence>
<feature type="transmembrane region" description="Helical" evidence="12">
    <location>
        <begin position="370"/>
        <end position="392"/>
    </location>
</feature>
<evidence type="ECO:0000256" key="6">
    <source>
        <dbReference type="ARBA" id="ARBA00022989"/>
    </source>
</evidence>
<dbReference type="InterPro" id="IPR051163">
    <property type="entry name" value="Sodium:Solute_Symporter_SSF"/>
</dbReference>
<gene>
    <name evidence="13" type="primary">sglT_3</name>
    <name evidence="13" type="ORF">HOV93_12890</name>
</gene>
<evidence type="ECO:0000256" key="4">
    <source>
        <dbReference type="ARBA" id="ARBA00022475"/>
    </source>
</evidence>
<evidence type="ECO:0000313" key="13">
    <source>
        <dbReference type="EMBL" id="MBA2114133.1"/>
    </source>
</evidence>
<dbReference type="Proteomes" id="UP000551616">
    <property type="component" value="Unassembled WGS sequence"/>
</dbReference>
<reference evidence="13 14" key="1">
    <citation type="submission" date="2020-05" db="EMBL/GenBank/DDBJ databases">
        <title>Bremerella alba sp. nov., a novel planctomycete isolated from the surface of the macroalga Fucus spiralis.</title>
        <authorList>
            <person name="Godinho O."/>
            <person name="Botelho R."/>
            <person name="Albuquerque L."/>
            <person name="Wiegand S."/>
            <person name="Da Costa M.S."/>
            <person name="Lobo-Da-Cunha A."/>
            <person name="Jogler C."/>
            <person name="Lage O.M."/>
        </authorList>
    </citation>
    <scope>NUCLEOTIDE SEQUENCE [LARGE SCALE GENOMIC DNA]</scope>
    <source>
        <strain evidence="13 14">FF15</strain>
    </source>
</reference>
<sequence length="524" mass="57602">MELMLRPLDIAAIVAYLAAMIGIGIYFSRRNNTTEEYFVGNRSFSGWVIGLSMLGTIVSSATFLALPAAAYVLDWRQLAVNLVLPFIAVLAVLIFIPFFRRGKLTSAFEYLGMRYGTLPRIYGTLSFIFLQLIRMSQILFLVSIPVQFLTGLPIEVVVVVAGIFIAFYTIAGGIEAVVWTDVVQALVLMAGCLLCFTYIVIDLPGGVTQIVEAGAAENKFSLGSFEWNLNERTFWTVVILGIINWLAIYSGDQNMVQRYLAARSTREARKATIIYSAIALPMWTMFFFIGTALFVYYQAFPDSAIAGLETDQVLPYFILTRIPAGLAGLIIAAVMAAAMSSLDSGINSISTVTVVDLLRPYLGKEYSDRFYLRVARTVAALVSVLVVSGGILFSRIEKESMNDISLIVTSLFGGCLMGLFMMGFFTRRVNGTAATIAMLLAIMFNAYLGFGLLKWLPNAWTFSVHSYWIGALVNLVFAVTAYLMSFVIGTSTRDLTGLTVWTLQKSRGRTEDAAQLTSSVSTQD</sequence>
<feature type="transmembrane region" description="Helical" evidence="12">
    <location>
        <begin position="47"/>
        <end position="72"/>
    </location>
</feature>
<comment type="caution">
    <text evidence="13">The sequence shown here is derived from an EMBL/GenBank/DDBJ whole genome shotgun (WGS) entry which is preliminary data.</text>
</comment>
<keyword evidence="8" id="KW-0406">Ion transport</keyword>
<evidence type="ECO:0000256" key="9">
    <source>
        <dbReference type="ARBA" id="ARBA00023136"/>
    </source>
</evidence>
<feature type="transmembrane region" description="Helical" evidence="12">
    <location>
        <begin position="233"/>
        <end position="251"/>
    </location>
</feature>
<feature type="transmembrane region" description="Helical" evidence="12">
    <location>
        <begin position="6"/>
        <end position="27"/>
    </location>
</feature>
<keyword evidence="7" id="KW-0915">Sodium</keyword>
<dbReference type="InterPro" id="IPR001734">
    <property type="entry name" value="Na/solute_symporter"/>
</dbReference>
<evidence type="ECO:0000256" key="3">
    <source>
        <dbReference type="ARBA" id="ARBA00022448"/>
    </source>
</evidence>
<evidence type="ECO:0000256" key="1">
    <source>
        <dbReference type="ARBA" id="ARBA00004651"/>
    </source>
</evidence>
<evidence type="ECO:0000313" key="14">
    <source>
        <dbReference type="Proteomes" id="UP000551616"/>
    </source>
</evidence>
<keyword evidence="3" id="KW-0813">Transport</keyword>
<keyword evidence="5 12" id="KW-0812">Transmembrane</keyword>
<keyword evidence="4" id="KW-1003">Cell membrane</keyword>
<dbReference type="EMBL" id="JABRWO010000003">
    <property type="protein sequence ID" value="MBA2114133.1"/>
    <property type="molecule type" value="Genomic_DNA"/>
</dbReference>
<dbReference type="PROSITE" id="PS50283">
    <property type="entry name" value="NA_SOLUT_SYMP_3"/>
    <property type="match status" value="1"/>
</dbReference>
<dbReference type="Gene3D" id="1.20.1730.10">
    <property type="entry name" value="Sodium/glucose cotransporter"/>
    <property type="match status" value="1"/>
</dbReference>
<feature type="transmembrane region" description="Helical" evidence="12">
    <location>
        <begin position="78"/>
        <end position="99"/>
    </location>
</feature>
<dbReference type="AlphaFoldDB" id="A0A7V8V3A1"/>
<evidence type="ECO:0000256" key="12">
    <source>
        <dbReference type="SAM" id="Phobius"/>
    </source>
</evidence>
<evidence type="ECO:0000256" key="5">
    <source>
        <dbReference type="ARBA" id="ARBA00022692"/>
    </source>
</evidence>
<evidence type="ECO:0000256" key="10">
    <source>
        <dbReference type="ARBA" id="ARBA00023201"/>
    </source>
</evidence>
<keyword evidence="9 12" id="KW-0472">Membrane</keyword>
<feature type="transmembrane region" description="Helical" evidence="12">
    <location>
        <begin position="465"/>
        <end position="488"/>
    </location>
</feature>
<feature type="transmembrane region" description="Helical" evidence="12">
    <location>
        <begin position="120"/>
        <end position="142"/>
    </location>
</feature>
<dbReference type="PANTHER" id="PTHR42985">
    <property type="entry name" value="SODIUM-COUPLED MONOCARBOXYLATE TRANSPORTER"/>
    <property type="match status" value="1"/>
</dbReference>
<keyword evidence="14" id="KW-1185">Reference proteome</keyword>
<protein>
    <submittedName>
        <fullName evidence="13">Sodium/glucose cotransporter</fullName>
    </submittedName>
</protein>
<feature type="transmembrane region" description="Helical" evidence="12">
    <location>
        <begin position="148"/>
        <end position="170"/>
    </location>
</feature>
<dbReference type="GO" id="GO:0015293">
    <property type="term" value="F:symporter activity"/>
    <property type="evidence" value="ECO:0007669"/>
    <property type="project" value="TreeGrafter"/>
</dbReference>
<comment type="similarity">
    <text evidence="2 11">Belongs to the sodium:solute symporter (SSF) (TC 2.A.21) family.</text>
</comment>
<feature type="transmembrane region" description="Helical" evidence="12">
    <location>
        <begin position="404"/>
        <end position="425"/>
    </location>
</feature>
<comment type="subcellular location">
    <subcellularLocation>
        <location evidence="1">Cell membrane</location>
        <topology evidence="1">Multi-pass membrane protein</topology>
    </subcellularLocation>
</comment>
<dbReference type="InterPro" id="IPR038377">
    <property type="entry name" value="Na/Glc_symporter_sf"/>
</dbReference>
<evidence type="ECO:0000256" key="8">
    <source>
        <dbReference type="ARBA" id="ARBA00023065"/>
    </source>
</evidence>
<accession>A0A7V8V3A1</accession>
<feature type="transmembrane region" description="Helical" evidence="12">
    <location>
        <begin position="182"/>
        <end position="201"/>
    </location>
</feature>
<feature type="transmembrane region" description="Helical" evidence="12">
    <location>
        <begin position="316"/>
        <end position="338"/>
    </location>
</feature>
<dbReference type="PANTHER" id="PTHR42985:SF40">
    <property type="entry name" value="LD47995P-RELATED"/>
    <property type="match status" value="1"/>
</dbReference>
<dbReference type="GO" id="GO:0005886">
    <property type="term" value="C:plasma membrane"/>
    <property type="evidence" value="ECO:0007669"/>
    <property type="project" value="UniProtKB-SubCell"/>
</dbReference>
<name>A0A7V8V3A1_9BACT</name>
<organism evidence="13 14">
    <name type="scientific">Bremerella alba</name>
    <dbReference type="NCBI Taxonomy" id="980252"/>
    <lineage>
        <taxon>Bacteria</taxon>
        <taxon>Pseudomonadati</taxon>
        <taxon>Planctomycetota</taxon>
        <taxon>Planctomycetia</taxon>
        <taxon>Pirellulales</taxon>
        <taxon>Pirellulaceae</taxon>
        <taxon>Bremerella</taxon>
    </lineage>
</organism>
<evidence type="ECO:0000256" key="2">
    <source>
        <dbReference type="ARBA" id="ARBA00006434"/>
    </source>
</evidence>
<proteinExistence type="inferred from homology"/>
<dbReference type="NCBIfam" id="TIGR00813">
    <property type="entry name" value="sss"/>
    <property type="match status" value="1"/>
</dbReference>
<dbReference type="Pfam" id="PF00474">
    <property type="entry name" value="SSF"/>
    <property type="match status" value="1"/>
</dbReference>
<keyword evidence="6 12" id="KW-1133">Transmembrane helix</keyword>